<gene>
    <name evidence="2" type="ORF">K0M31_003634</name>
</gene>
<evidence type="ECO:0000313" key="3">
    <source>
        <dbReference type="Proteomes" id="UP001177670"/>
    </source>
</evidence>
<dbReference type="Proteomes" id="UP001177670">
    <property type="component" value="Unassembled WGS sequence"/>
</dbReference>
<dbReference type="EMBL" id="JAHYIQ010000011">
    <property type="protein sequence ID" value="KAK1128149.1"/>
    <property type="molecule type" value="Genomic_DNA"/>
</dbReference>
<feature type="compositionally biased region" description="Basic and acidic residues" evidence="1">
    <location>
        <begin position="181"/>
        <end position="190"/>
    </location>
</feature>
<keyword evidence="3" id="KW-1185">Reference proteome</keyword>
<reference evidence="2" key="1">
    <citation type="submission" date="2021-10" db="EMBL/GenBank/DDBJ databases">
        <title>Melipona bicolor Genome sequencing and assembly.</title>
        <authorList>
            <person name="Araujo N.S."/>
            <person name="Arias M.C."/>
        </authorList>
    </citation>
    <scope>NUCLEOTIDE SEQUENCE</scope>
    <source>
        <strain evidence="2">USP_2M_L1-L4_2017</strain>
        <tissue evidence="2">Whole body</tissue>
    </source>
</reference>
<dbReference type="AlphaFoldDB" id="A0AA40FZ72"/>
<proteinExistence type="predicted"/>
<feature type="compositionally biased region" description="Basic and acidic residues" evidence="1">
    <location>
        <begin position="67"/>
        <end position="90"/>
    </location>
</feature>
<organism evidence="2 3">
    <name type="scientific">Melipona bicolor</name>
    <dbReference type="NCBI Taxonomy" id="60889"/>
    <lineage>
        <taxon>Eukaryota</taxon>
        <taxon>Metazoa</taxon>
        <taxon>Ecdysozoa</taxon>
        <taxon>Arthropoda</taxon>
        <taxon>Hexapoda</taxon>
        <taxon>Insecta</taxon>
        <taxon>Pterygota</taxon>
        <taxon>Neoptera</taxon>
        <taxon>Endopterygota</taxon>
        <taxon>Hymenoptera</taxon>
        <taxon>Apocrita</taxon>
        <taxon>Aculeata</taxon>
        <taxon>Apoidea</taxon>
        <taxon>Anthophila</taxon>
        <taxon>Apidae</taxon>
        <taxon>Melipona</taxon>
    </lineage>
</organism>
<feature type="region of interest" description="Disordered" evidence="1">
    <location>
        <begin position="167"/>
        <end position="190"/>
    </location>
</feature>
<evidence type="ECO:0000313" key="2">
    <source>
        <dbReference type="EMBL" id="KAK1128149.1"/>
    </source>
</evidence>
<feature type="region of interest" description="Disordered" evidence="1">
    <location>
        <begin position="1"/>
        <end position="111"/>
    </location>
</feature>
<accession>A0AA40FZ72</accession>
<comment type="caution">
    <text evidence="2">The sequence shown here is derived from an EMBL/GenBank/DDBJ whole genome shotgun (WGS) entry which is preliminary data.</text>
</comment>
<sequence>MFISLLTRKSYLFRTEPTKLNDPPSENPSSSSGSMILSNSANPPSDGGESSLIENGGMDIDLDETEDSKKIDKKKEKIEHVETIHPEIHTHSSAHISNKDGKKKASKLVQDPKVVNLKKREKQINEENIHAQRNKELLLVRKEDIERIYEQKNYAYLRPEEMKNLRLVSKPIPEDTDPDTSDQKSGEKKP</sequence>
<feature type="compositionally biased region" description="Low complexity" evidence="1">
    <location>
        <begin position="23"/>
        <end position="40"/>
    </location>
</feature>
<name>A0AA40FZ72_9HYME</name>
<evidence type="ECO:0000256" key="1">
    <source>
        <dbReference type="SAM" id="MobiDB-lite"/>
    </source>
</evidence>
<protein>
    <submittedName>
        <fullName evidence="2">Uncharacterized protein</fullName>
    </submittedName>
</protein>